<dbReference type="InterPro" id="IPR013520">
    <property type="entry name" value="Ribonucl_H"/>
</dbReference>
<dbReference type="GO" id="GO:0008408">
    <property type="term" value="F:3'-5' exonuclease activity"/>
    <property type="evidence" value="ECO:0007669"/>
    <property type="project" value="TreeGrafter"/>
</dbReference>
<dbReference type="EMBL" id="UINC01001294">
    <property type="protein sequence ID" value="SUZ76838.1"/>
    <property type="molecule type" value="Genomic_DNA"/>
</dbReference>
<reference evidence="2" key="1">
    <citation type="submission" date="2018-05" db="EMBL/GenBank/DDBJ databases">
        <authorList>
            <person name="Lanie J.A."/>
            <person name="Ng W.-L."/>
            <person name="Kazmierczak K.M."/>
            <person name="Andrzejewski T.M."/>
            <person name="Davidsen T.M."/>
            <person name="Wayne K.J."/>
            <person name="Tettelin H."/>
            <person name="Glass J.I."/>
            <person name="Rusch D."/>
            <person name="Podicherti R."/>
            <person name="Tsui H.-C.T."/>
            <person name="Winkler M.E."/>
        </authorList>
    </citation>
    <scope>NUCLEOTIDE SEQUENCE</scope>
</reference>
<dbReference type="GO" id="GO:0045004">
    <property type="term" value="P:DNA replication proofreading"/>
    <property type="evidence" value="ECO:0007669"/>
    <property type="project" value="TreeGrafter"/>
</dbReference>
<dbReference type="Gene3D" id="3.30.420.10">
    <property type="entry name" value="Ribonuclease H-like superfamily/Ribonuclease H"/>
    <property type="match status" value="1"/>
</dbReference>
<dbReference type="InterPro" id="IPR036397">
    <property type="entry name" value="RNaseH_sf"/>
</dbReference>
<dbReference type="SMART" id="SM00479">
    <property type="entry name" value="EXOIII"/>
    <property type="match status" value="1"/>
</dbReference>
<dbReference type="GO" id="GO:0005829">
    <property type="term" value="C:cytosol"/>
    <property type="evidence" value="ECO:0007669"/>
    <property type="project" value="TreeGrafter"/>
</dbReference>
<proteinExistence type="predicted"/>
<dbReference type="GO" id="GO:0003676">
    <property type="term" value="F:nucleic acid binding"/>
    <property type="evidence" value="ECO:0007669"/>
    <property type="project" value="InterPro"/>
</dbReference>
<sequence length="259" mass="29380">MHLPLELDRPLVFFDLETTGLDVKNDCIVELALIKVTPQGDVIERVRRFNPGVPIPAEVTAIHGITDQDVANEPTFCSRARSLATLIEDADLAGFNIRGFDLHMLVAEFKRCGINLEVRNRRLIDMQNIFHREEPRDLSAAAQFYLGRTHEEAHQALGDIRTTAAVLSAQLERYPHIPQDVDGLHSYCDEIRPFRTGVDLWFSGPPEERVFIKGKNKGRKLSEIAQTSPDYLLWMLRDIDDLDEEVVAVLKQALDMPVQ</sequence>
<dbReference type="CDD" id="cd06127">
    <property type="entry name" value="DEDDh"/>
    <property type="match status" value="1"/>
</dbReference>
<evidence type="ECO:0000259" key="1">
    <source>
        <dbReference type="SMART" id="SM00479"/>
    </source>
</evidence>
<dbReference type="SUPFAM" id="SSF53098">
    <property type="entry name" value="Ribonuclease H-like"/>
    <property type="match status" value="1"/>
</dbReference>
<dbReference type="InterPro" id="IPR012337">
    <property type="entry name" value="RNaseH-like_sf"/>
</dbReference>
<dbReference type="PANTHER" id="PTHR30231:SF41">
    <property type="entry name" value="DNA POLYMERASE III SUBUNIT EPSILON"/>
    <property type="match status" value="1"/>
</dbReference>
<name>A0A381QCX3_9ZZZZ</name>
<organism evidence="2">
    <name type="scientific">marine metagenome</name>
    <dbReference type="NCBI Taxonomy" id="408172"/>
    <lineage>
        <taxon>unclassified sequences</taxon>
        <taxon>metagenomes</taxon>
        <taxon>ecological metagenomes</taxon>
    </lineage>
</organism>
<accession>A0A381QCX3</accession>
<protein>
    <recommendedName>
        <fullName evidence="1">Exonuclease domain-containing protein</fullName>
    </recommendedName>
</protein>
<evidence type="ECO:0000313" key="2">
    <source>
        <dbReference type="EMBL" id="SUZ76838.1"/>
    </source>
</evidence>
<dbReference type="PANTHER" id="PTHR30231">
    <property type="entry name" value="DNA POLYMERASE III SUBUNIT EPSILON"/>
    <property type="match status" value="1"/>
</dbReference>
<dbReference type="AlphaFoldDB" id="A0A381QCX3"/>
<gene>
    <name evidence="2" type="ORF">METZ01_LOCUS29692</name>
</gene>
<feature type="domain" description="Exonuclease" evidence="1">
    <location>
        <begin position="10"/>
        <end position="176"/>
    </location>
</feature>
<dbReference type="Pfam" id="PF00929">
    <property type="entry name" value="RNase_T"/>
    <property type="match status" value="1"/>
</dbReference>